<reference evidence="4" key="1">
    <citation type="submission" date="2015-02" db="EMBL/GenBank/DDBJ databases">
        <title>Genome sequencing for Strongylocentrotus purpuratus.</title>
        <authorList>
            <person name="Murali S."/>
            <person name="Liu Y."/>
            <person name="Vee V."/>
            <person name="English A."/>
            <person name="Wang M."/>
            <person name="Skinner E."/>
            <person name="Han Y."/>
            <person name="Muzny D.M."/>
            <person name="Worley K.C."/>
            <person name="Gibbs R.A."/>
        </authorList>
    </citation>
    <scope>NUCLEOTIDE SEQUENCE</scope>
</reference>
<keyword evidence="2" id="KW-0564">Palmitate</keyword>
<keyword evidence="2" id="KW-0106">Calcium</keyword>
<comment type="cofactor">
    <cofactor evidence="2">
        <name>Ca(2+)</name>
        <dbReference type="ChEBI" id="CHEBI:29108"/>
    </cofactor>
</comment>
<accession>A0A7M7NY05</accession>
<dbReference type="PANTHER" id="PTHR23248:SF63">
    <property type="entry name" value="PHOSPHOLIPID SCRAMBLASE"/>
    <property type="match status" value="1"/>
</dbReference>
<dbReference type="Pfam" id="PF03803">
    <property type="entry name" value="Scramblase"/>
    <property type="match status" value="1"/>
</dbReference>
<dbReference type="GO" id="GO:0017128">
    <property type="term" value="F:phospholipid scramblase activity"/>
    <property type="evidence" value="ECO:0000318"/>
    <property type="project" value="GO_Central"/>
</dbReference>
<dbReference type="RefSeq" id="XP_030842370.1">
    <property type="nucleotide sequence ID" value="XM_030986510.1"/>
</dbReference>
<sequence>MSVQPNSMPMTMQPGSHLQAPQVQWMPAPDRVGPECPPGLEYLTNVDQILVHQQVEFFEVFTSWETCNRYQVKNSLGQQIYFAMEESETCQRQCCGNTRGFVMHVLDNANQEVMRVTREFKCCAGCCWCANIDCCGMEITVEAPVGQVMGYVRQAQSGWYPNYNILDASRSCVLKVRGPCCICQGACCTCDQEFKVWDASMTSEVGKISKQWSGFVKELYTKADNFGVSFPMDLDVKMKAVMLGVVFLIDFMYFEENDNNTS</sequence>
<dbReference type="GO" id="GO:0005886">
    <property type="term" value="C:plasma membrane"/>
    <property type="evidence" value="ECO:0000318"/>
    <property type="project" value="GO_Central"/>
</dbReference>
<keyword evidence="2" id="KW-0449">Lipoprotein</keyword>
<dbReference type="SUPFAM" id="SSF54518">
    <property type="entry name" value="Tubby C-terminal domain-like"/>
    <property type="match status" value="1"/>
</dbReference>
<name>A0A7M7NY05_STRPU</name>
<dbReference type="GO" id="GO:0017121">
    <property type="term" value="P:plasma membrane phospholipid scrambling"/>
    <property type="evidence" value="ECO:0000318"/>
    <property type="project" value="GO_Central"/>
</dbReference>
<dbReference type="KEGG" id="spu:577384"/>
<organism evidence="3 4">
    <name type="scientific">Strongylocentrotus purpuratus</name>
    <name type="common">Purple sea urchin</name>
    <dbReference type="NCBI Taxonomy" id="7668"/>
    <lineage>
        <taxon>Eukaryota</taxon>
        <taxon>Metazoa</taxon>
        <taxon>Echinodermata</taxon>
        <taxon>Eleutherozoa</taxon>
        <taxon>Echinozoa</taxon>
        <taxon>Echinoidea</taxon>
        <taxon>Euechinoidea</taxon>
        <taxon>Echinacea</taxon>
        <taxon>Camarodonta</taxon>
        <taxon>Echinidea</taxon>
        <taxon>Strongylocentrotidae</taxon>
        <taxon>Strongylocentrotus</taxon>
    </lineage>
</organism>
<dbReference type="InterPro" id="IPR025659">
    <property type="entry name" value="Tubby-like_C"/>
</dbReference>
<evidence type="ECO:0000313" key="3">
    <source>
        <dbReference type="EnsemblMetazoa" id="XP_030842370"/>
    </source>
</evidence>
<dbReference type="OMA" id="CANIDCC"/>
<dbReference type="Proteomes" id="UP000007110">
    <property type="component" value="Unassembled WGS sequence"/>
</dbReference>
<dbReference type="PANTHER" id="PTHR23248">
    <property type="entry name" value="PHOSPHOLIPID SCRAMBLASE-RELATED"/>
    <property type="match status" value="1"/>
</dbReference>
<evidence type="ECO:0000313" key="4">
    <source>
        <dbReference type="Proteomes" id="UP000007110"/>
    </source>
</evidence>
<dbReference type="AlphaFoldDB" id="A0A7M7NY05"/>
<dbReference type="InParanoid" id="A0A7M7NY05"/>
<comment type="similarity">
    <text evidence="1 2">Belongs to the phospholipid scramblase family.</text>
</comment>
<dbReference type="EnsemblMetazoa" id="XM_030986510">
    <property type="protein sequence ID" value="XP_030842370"/>
    <property type="gene ID" value="LOC577384"/>
</dbReference>
<keyword evidence="4" id="KW-1185">Reference proteome</keyword>
<reference evidence="3" key="2">
    <citation type="submission" date="2021-01" db="UniProtKB">
        <authorList>
            <consortium name="EnsemblMetazoa"/>
        </authorList>
    </citation>
    <scope>IDENTIFICATION</scope>
</reference>
<comment type="function">
    <text evidence="2">May mediate accelerated ATP-independent bidirectional transbilayer migration of phospholipids upon binding calcium ions that results in a loss of phospholipid asymmetry in the plasma membrane.</text>
</comment>
<proteinExistence type="inferred from homology"/>
<dbReference type="InterPro" id="IPR005552">
    <property type="entry name" value="Scramblase"/>
</dbReference>
<evidence type="ECO:0000256" key="1">
    <source>
        <dbReference type="ARBA" id="ARBA00005350"/>
    </source>
</evidence>
<dbReference type="OrthoDB" id="191150at2759"/>
<dbReference type="GeneID" id="577384"/>
<protein>
    <recommendedName>
        <fullName evidence="2">Phospholipid scramblase</fullName>
    </recommendedName>
</protein>
<evidence type="ECO:0000256" key="2">
    <source>
        <dbReference type="RuleBase" id="RU363116"/>
    </source>
</evidence>